<accession>A0A428MUY2</accession>
<dbReference type="EMBL" id="RBVX01000047">
    <property type="protein sequence ID" value="RSL29927.1"/>
    <property type="molecule type" value="Genomic_DNA"/>
</dbReference>
<sequence length="59" mass="7128">MELANTQQVAEFYEVKTTVINEIMKRHRDENLLWKMHRKLGSRMIKVHKFQVKRLLSSS</sequence>
<gene>
    <name evidence="1" type="ORF">D7Z54_28740</name>
</gene>
<comment type="caution">
    <text evidence="1">The sequence shown here is derived from an EMBL/GenBank/DDBJ whole genome shotgun (WGS) entry which is preliminary data.</text>
</comment>
<protein>
    <submittedName>
        <fullName evidence="1">Uncharacterized protein</fullName>
    </submittedName>
</protein>
<evidence type="ECO:0000313" key="2">
    <source>
        <dbReference type="Proteomes" id="UP000275076"/>
    </source>
</evidence>
<reference evidence="1 2" key="1">
    <citation type="submission" date="2018-10" db="EMBL/GenBank/DDBJ databases">
        <title>Draft genome sequence of Bacillus salarius IM0101, isolated from a hypersaline soil in Inner Mongolia, China.</title>
        <authorList>
            <person name="Yamprayoonswat W."/>
            <person name="Boonvisut S."/>
            <person name="Jumpathong W."/>
            <person name="Sittihan S."/>
            <person name="Ruangsuj P."/>
            <person name="Wanthongcharoen S."/>
            <person name="Thongpramul N."/>
            <person name="Pimmason S."/>
            <person name="Yu B."/>
            <person name="Yasawong M."/>
        </authorList>
    </citation>
    <scope>NUCLEOTIDE SEQUENCE [LARGE SCALE GENOMIC DNA]</scope>
    <source>
        <strain evidence="1 2">IM0101</strain>
    </source>
</reference>
<dbReference type="AlphaFoldDB" id="A0A428MUY2"/>
<organism evidence="1 2">
    <name type="scientific">Salibacterium salarium</name>
    <dbReference type="NCBI Taxonomy" id="284579"/>
    <lineage>
        <taxon>Bacteria</taxon>
        <taxon>Bacillati</taxon>
        <taxon>Bacillota</taxon>
        <taxon>Bacilli</taxon>
        <taxon>Bacillales</taxon>
        <taxon>Bacillaceae</taxon>
    </lineage>
</organism>
<name>A0A428MUY2_9BACI</name>
<keyword evidence="2" id="KW-1185">Reference proteome</keyword>
<dbReference type="Proteomes" id="UP000275076">
    <property type="component" value="Unassembled WGS sequence"/>
</dbReference>
<evidence type="ECO:0000313" key="1">
    <source>
        <dbReference type="EMBL" id="RSL29927.1"/>
    </source>
</evidence>
<proteinExistence type="predicted"/>